<organism evidence="7 8">
    <name type="scientific">Polynucleobacter kasalickyi</name>
    <dbReference type="NCBI Taxonomy" id="1938817"/>
    <lineage>
        <taxon>Bacteria</taxon>
        <taxon>Pseudomonadati</taxon>
        <taxon>Pseudomonadota</taxon>
        <taxon>Betaproteobacteria</taxon>
        <taxon>Burkholderiales</taxon>
        <taxon>Burkholderiaceae</taxon>
        <taxon>Polynucleobacter</taxon>
    </lineage>
</organism>
<feature type="transmembrane region" description="Helical" evidence="6">
    <location>
        <begin position="358"/>
        <end position="382"/>
    </location>
</feature>
<dbReference type="Proteomes" id="UP000192708">
    <property type="component" value="Unassembled WGS sequence"/>
</dbReference>
<evidence type="ECO:0000256" key="3">
    <source>
        <dbReference type="ARBA" id="ARBA00022692"/>
    </source>
</evidence>
<keyword evidence="4 6" id="KW-1133">Transmembrane helix</keyword>
<sequence length="385" mass="43270">MLSLLFPKIYEQYLAKQIYLIFVFILFALISLFVFFDYLNEINTLTGNYNNYLAFIHIVLKAPGRLVEIIPIAGLIGSIYVFAQMASQSEFTILRMAGLNIPKGLWTLFKIGIPIVLFTLLLSEWFGPYCDSKAEEIRANAVGSATGISFKSGTWVKDKLQDPDGPGPKLAGVRFVNVNTIKNRAEIWGIRMYEFDENRYLIVIRDAASGSYDERGFWNLIDVTETRVREQVGITDLDTTYKASSIHLPSQRLKSEVTPEILSVLSISPERMSIASLIKFTNHLKENLQDSKNYSIALWKKIIYPFTILVMLSLALPFGYLHARSGGISIKVFGGIMLGMSFQLFNTLFSHLGLLADWTAPVTAIIPPAIYLLLGIGGLVWVSRR</sequence>
<evidence type="ECO:0000256" key="4">
    <source>
        <dbReference type="ARBA" id="ARBA00022989"/>
    </source>
</evidence>
<evidence type="ECO:0000313" key="7">
    <source>
        <dbReference type="EMBL" id="SMC50014.1"/>
    </source>
</evidence>
<feature type="transmembrane region" description="Helical" evidence="6">
    <location>
        <begin position="18"/>
        <end position="36"/>
    </location>
</feature>
<keyword evidence="8" id="KW-1185">Reference proteome</keyword>
<dbReference type="AlphaFoldDB" id="A0A1W1ZNR2"/>
<evidence type="ECO:0000256" key="6">
    <source>
        <dbReference type="SAM" id="Phobius"/>
    </source>
</evidence>
<gene>
    <name evidence="7" type="ORF">SAMN06296008_10641</name>
</gene>
<keyword evidence="2" id="KW-1003">Cell membrane</keyword>
<dbReference type="GO" id="GO:0043190">
    <property type="term" value="C:ATP-binding cassette (ABC) transporter complex"/>
    <property type="evidence" value="ECO:0007669"/>
    <property type="project" value="InterPro"/>
</dbReference>
<comment type="subcellular location">
    <subcellularLocation>
        <location evidence="1">Cell membrane</location>
        <topology evidence="1">Multi-pass membrane protein</topology>
    </subcellularLocation>
</comment>
<keyword evidence="3 6" id="KW-0812">Transmembrane</keyword>
<evidence type="ECO:0000256" key="5">
    <source>
        <dbReference type="ARBA" id="ARBA00023136"/>
    </source>
</evidence>
<dbReference type="InterPro" id="IPR030923">
    <property type="entry name" value="LptG"/>
</dbReference>
<dbReference type="STRING" id="1938817.SAMN06296008_10641"/>
<dbReference type="EMBL" id="FWXJ01000006">
    <property type="protein sequence ID" value="SMC50014.1"/>
    <property type="molecule type" value="Genomic_DNA"/>
</dbReference>
<feature type="transmembrane region" description="Helical" evidence="6">
    <location>
        <begin position="66"/>
        <end position="83"/>
    </location>
</feature>
<dbReference type="InterPro" id="IPR005495">
    <property type="entry name" value="LptG/LptF_permease"/>
</dbReference>
<dbReference type="Pfam" id="PF03739">
    <property type="entry name" value="LptF_LptG"/>
    <property type="match status" value="1"/>
</dbReference>
<protein>
    <submittedName>
        <fullName evidence="7">Lipopolysaccharide export system permease protein</fullName>
    </submittedName>
</protein>
<evidence type="ECO:0000256" key="2">
    <source>
        <dbReference type="ARBA" id="ARBA00022475"/>
    </source>
</evidence>
<reference evidence="7 8" key="1">
    <citation type="submission" date="2017-04" db="EMBL/GenBank/DDBJ databases">
        <authorList>
            <person name="Afonso C.L."/>
            <person name="Miller P.J."/>
            <person name="Scott M.A."/>
            <person name="Spackman E."/>
            <person name="Goraichik I."/>
            <person name="Dimitrov K.M."/>
            <person name="Suarez D.L."/>
            <person name="Swayne D.E."/>
        </authorList>
    </citation>
    <scope>NUCLEOTIDE SEQUENCE [LARGE SCALE GENOMIC DNA]</scope>
    <source>
        <strain evidence="7 8">VK13</strain>
    </source>
</reference>
<proteinExistence type="predicted"/>
<evidence type="ECO:0000313" key="8">
    <source>
        <dbReference type="Proteomes" id="UP000192708"/>
    </source>
</evidence>
<evidence type="ECO:0000256" key="1">
    <source>
        <dbReference type="ARBA" id="ARBA00004651"/>
    </source>
</evidence>
<keyword evidence="5 6" id="KW-0472">Membrane</keyword>
<dbReference type="GO" id="GO:0015920">
    <property type="term" value="P:lipopolysaccharide transport"/>
    <property type="evidence" value="ECO:0007669"/>
    <property type="project" value="TreeGrafter"/>
</dbReference>
<dbReference type="PANTHER" id="PTHR33529:SF2">
    <property type="entry name" value="LIPOPOLYSACCHARIDE EXPORT SYSTEM PERMEASE PROTEIN LPTG"/>
    <property type="match status" value="1"/>
</dbReference>
<dbReference type="PANTHER" id="PTHR33529">
    <property type="entry name" value="SLR0882 PROTEIN-RELATED"/>
    <property type="match status" value="1"/>
</dbReference>
<feature type="transmembrane region" description="Helical" evidence="6">
    <location>
        <begin position="104"/>
        <end position="126"/>
    </location>
</feature>
<dbReference type="GO" id="GO:0055085">
    <property type="term" value="P:transmembrane transport"/>
    <property type="evidence" value="ECO:0007669"/>
    <property type="project" value="InterPro"/>
</dbReference>
<accession>A0A1W1ZNR2</accession>
<feature type="transmembrane region" description="Helical" evidence="6">
    <location>
        <begin position="302"/>
        <end position="320"/>
    </location>
</feature>
<dbReference type="RefSeq" id="WP_084283382.1">
    <property type="nucleotide sequence ID" value="NZ_FWXJ01000006.1"/>
</dbReference>
<name>A0A1W1ZNR2_9BURK</name>
<dbReference type="NCBIfam" id="TIGR04408">
    <property type="entry name" value="LptG_lptG"/>
    <property type="match status" value="1"/>
</dbReference>
<feature type="transmembrane region" description="Helical" evidence="6">
    <location>
        <begin position="332"/>
        <end position="352"/>
    </location>
</feature>
<dbReference type="OrthoDB" id="9776227at2"/>